<dbReference type="AlphaFoldDB" id="A0A255DIR3"/>
<dbReference type="Proteomes" id="UP000216063">
    <property type="component" value="Unassembled WGS sequence"/>
</dbReference>
<dbReference type="OrthoDB" id="4764785at2"/>
<protein>
    <submittedName>
        <fullName evidence="1">Uncharacterized protein</fullName>
    </submittedName>
</protein>
<organism evidence="1 2">
    <name type="scientific">Mycolicibacterium sphagni</name>
    <dbReference type="NCBI Taxonomy" id="1786"/>
    <lineage>
        <taxon>Bacteria</taxon>
        <taxon>Bacillati</taxon>
        <taxon>Actinomycetota</taxon>
        <taxon>Actinomycetes</taxon>
        <taxon>Mycobacteriales</taxon>
        <taxon>Mycobacteriaceae</taxon>
        <taxon>Mycolicibacterium</taxon>
    </lineage>
</organism>
<dbReference type="RefSeq" id="WP_094482899.1">
    <property type="nucleotide sequence ID" value="NZ_NOZR01000019.1"/>
</dbReference>
<sequence length="121" mass="13733">MSYERITCPRCRRGVPIRARRYAIHSIVPRGDIQCRMSWQLVPVTGVDEEAYETRAAIVADLACQMQDVDPLLVWDYLTAVPASELQRLLMVALAGIPLDRRIDDIFSWVHQLPVAQGRTA</sequence>
<gene>
    <name evidence="1" type="ORF">CG716_20220</name>
</gene>
<dbReference type="InterPro" id="IPR055792">
    <property type="entry name" value="DUF7368"/>
</dbReference>
<keyword evidence="2" id="KW-1185">Reference proteome</keyword>
<accession>A0A255DIR3</accession>
<evidence type="ECO:0000313" key="1">
    <source>
        <dbReference type="EMBL" id="OYN76842.1"/>
    </source>
</evidence>
<proteinExistence type="predicted"/>
<reference evidence="1 2" key="1">
    <citation type="submission" date="2017-07" db="EMBL/GenBank/DDBJ databases">
        <title>The new phylogeny of genus Mycobacterium.</title>
        <authorList>
            <person name="Tortoli E."/>
            <person name="Trovato A."/>
            <person name="Cirillo D.M."/>
        </authorList>
    </citation>
    <scope>NUCLEOTIDE SEQUENCE [LARGE SCALE GENOMIC DNA]</scope>
    <source>
        <strain evidence="1 2">ATCC 33027</strain>
    </source>
</reference>
<dbReference type="Pfam" id="PF24076">
    <property type="entry name" value="DUF7368"/>
    <property type="match status" value="1"/>
</dbReference>
<name>A0A255DIR3_9MYCO</name>
<comment type="caution">
    <text evidence="1">The sequence shown here is derived from an EMBL/GenBank/DDBJ whole genome shotgun (WGS) entry which is preliminary data.</text>
</comment>
<evidence type="ECO:0000313" key="2">
    <source>
        <dbReference type="Proteomes" id="UP000216063"/>
    </source>
</evidence>
<dbReference type="EMBL" id="NOZR01000019">
    <property type="protein sequence ID" value="OYN76842.1"/>
    <property type="molecule type" value="Genomic_DNA"/>
</dbReference>